<dbReference type="STRING" id="77166.N6TL57"/>
<feature type="coiled-coil region" evidence="17">
    <location>
        <begin position="96"/>
        <end position="123"/>
    </location>
</feature>
<dbReference type="CDD" id="cd06609">
    <property type="entry name" value="STKc_MST3_like"/>
    <property type="match status" value="1"/>
</dbReference>
<reference evidence="20 22" key="1">
    <citation type="journal article" date="2013" name="Genome Biol.">
        <title>Draft genome of the mountain pine beetle, Dendroctonus ponderosae Hopkins, a major forest pest.</title>
        <authorList>
            <person name="Keeling C.I."/>
            <person name="Yuen M.M."/>
            <person name="Liao N.Y."/>
            <person name="Docking T.R."/>
            <person name="Chan S.K."/>
            <person name="Taylor G.A."/>
            <person name="Palmquist D.L."/>
            <person name="Jackman S.D."/>
            <person name="Nguyen A."/>
            <person name="Li M."/>
            <person name="Henderson H."/>
            <person name="Janes J.K."/>
            <person name="Zhao Y."/>
            <person name="Pandoh P."/>
            <person name="Moore R."/>
            <person name="Sperling F.A."/>
            <person name="Huber D.P."/>
            <person name="Birol I."/>
            <person name="Jones S.J."/>
            <person name="Bohlmann J."/>
        </authorList>
    </citation>
    <scope>NUCLEOTIDE SEQUENCE</scope>
</reference>
<feature type="binding site" evidence="16">
    <location>
        <position position="99"/>
    </location>
    <ligand>
        <name>ATP</name>
        <dbReference type="ChEBI" id="CHEBI:30616"/>
    </ligand>
</feature>
<feature type="region of interest" description="Disordered" evidence="18">
    <location>
        <begin position="1"/>
        <end position="26"/>
    </location>
</feature>
<comment type="catalytic activity">
    <reaction evidence="15">
        <text>L-seryl-[protein] + ATP = O-phospho-L-seryl-[protein] + ADP + H(+)</text>
        <dbReference type="Rhea" id="RHEA:17989"/>
        <dbReference type="Rhea" id="RHEA-COMP:9863"/>
        <dbReference type="Rhea" id="RHEA-COMP:11604"/>
        <dbReference type="ChEBI" id="CHEBI:15378"/>
        <dbReference type="ChEBI" id="CHEBI:29999"/>
        <dbReference type="ChEBI" id="CHEBI:30616"/>
        <dbReference type="ChEBI" id="CHEBI:83421"/>
        <dbReference type="ChEBI" id="CHEBI:456216"/>
        <dbReference type="EC" id="2.7.11.1"/>
    </reaction>
</comment>
<dbReference type="GO" id="GO:0004674">
    <property type="term" value="F:protein serine/threonine kinase activity"/>
    <property type="evidence" value="ECO:0007669"/>
    <property type="project" value="UniProtKB-KW"/>
</dbReference>
<evidence type="ECO:0000313" key="21">
    <source>
        <dbReference type="EMBL" id="ERL86824.1"/>
    </source>
</evidence>
<dbReference type="InterPro" id="IPR050629">
    <property type="entry name" value="STE20/SPS1-PAK"/>
</dbReference>
<evidence type="ECO:0000259" key="19">
    <source>
        <dbReference type="PROSITE" id="PS50011"/>
    </source>
</evidence>
<keyword evidence="12 16" id="KW-0067">ATP-binding</keyword>
<evidence type="ECO:0000256" key="17">
    <source>
        <dbReference type="SAM" id="Coils"/>
    </source>
</evidence>
<evidence type="ECO:0000256" key="4">
    <source>
        <dbReference type="ARBA" id="ARBA00012513"/>
    </source>
</evidence>
<accession>N6TL57</accession>
<gene>
    <name evidence="21" type="ORF">D910_04227</name>
    <name evidence="20" type="ORF">YQE_04870</name>
</gene>
<evidence type="ECO:0000256" key="18">
    <source>
        <dbReference type="SAM" id="MobiDB-lite"/>
    </source>
</evidence>
<evidence type="ECO:0000256" key="6">
    <source>
        <dbReference type="ARBA" id="ARBA00022527"/>
    </source>
</evidence>
<feature type="domain" description="Protein kinase" evidence="19">
    <location>
        <begin position="70"/>
        <end position="320"/>
    </location>
</feature>
<dbReference type="SMART" id="SM00220">
    <property type="entry name" value="S_TKc"/>
    <property type="match status" value="1"/>
</dbReference>
<evidence type="ECO:0000256" key="7">
    <source>
        <dbReference type="ARBA" id="ARBA00022553"/>
    </source>
</evidence>
<dbReference type="Gene3D" id="1.10.12.70">
    <property type="match status" value="1"/>
</dbReference>
<keyword evidence="9" id="KW-0479">Metal-binding</keyword>
<keyword evidence="10 16" id="KW-0547">Nucleotide-binding</keyword>
<feature type="non-terminal residue" evidence="20">
    <location>
        <position position="525"/>
    </location>
</feature>
<dbReference type="Pfam" id="PF00069">
    <property type="entry name" value="Pkinase"/>
    <property type="match status" value="1"/>
</dbReference>
<dbReference type="Gene3D" id="3.30.200.20">
    <property type="entry name" value="Phosphorylase Kinase, domain 1"/>
    <property type="match status" value="1"/>
</dbReference>
<dbReference type="PROSITE" id="PS00107">
    <property type="entry name" value="PROTEIN_KINASE_ATP"/>
    <property type="match status" value="1"/>
</dbReference>
<dbReference type="InterPro" id="IPR000719">
    <property type="entry name" value="Prot_kinase_dom"/>
</dbReference>
<organism evidence="20">
    <name type="scientific">Dendroctonus ponderosae</name>
    <name type="common">Mountain pine beetle</name>
    <dbReference type="NCBI Taxonomy" id="77166"/>
    <lineage>
        <taxon>Eukaryota</taxon>
        <taxon>Metazoa</taxon>
        <taxon>Ecdysozoa</taxon>
        <taxon>Arthropoda</taxon>
        <taxon>Hexapoda</taxon>
        <taxon>Insecta</taxon>
        <taxon>Pterygota</taxon>
        <taxon>Neoptera</taxon>
        <taxon>Endopterygota</taxon>
        <taxon>Coleoptera</taxon>
        <taxon>Polyphaga</taxon>
        <taxon>Cucujiformia</taxon>
        <taxon>Curculionidae</taxon>
        <taxon>Scolytinae</taxon>
        <taxon>Dendroctonus</taxon>
    </lineage>
</organism>
<dbReference type="HOGENOM" id="CLU_000288_63_23_1"/>
<evidence type="ECO:0000256" key="11">
    <source>
        <dbReference type="ARBA" id="ARBA00022777"/>
    </source>
</evidence>
<evidence type="ECO:0000256" key="16">
    <source>
        <dbReference type="PROSITE-ProRule" id="PRU10141"/>
    </source>
</evidence>
<evidence type="ECO:0000256" key="8">
    <source>
        <dbReference type="ARBA" id="ARBA00022679"/>
    </source>
</evidence>
<evidence type="ECO:0000313" key="22">
    <source>
        <dbReference type="Proteomes" id="UP000030742"/>
    </source>
</evidence>
<keyword evidence="6" id="KW-0723">Serine/threonine-protein kinase</keyword>
<dbReference type="Pfam" id="PF20929">
    <property type="entry name" value="PDCD10_N"/>
    <property type="match status" value="1"/>
</dbReference>
<evidence type="ECO:0000256" key="5">
    <source>
        <dbReference type="ARBA" id="ARBA00022490"/>
    </source>
</evidence>
<dbReference type="Gene3D" id="1.10.510.10">
    <property type="entry name" value="Transferase(Phosphotransferase) domain 1"/>
    <property type="match status" value="1"/>
</dbReference>
<keyword evidence="5" id="KW-0963">Cytoplasm</keyword>
<dbReference type="InterPro" id="IPR046409">
    <property type="entry name" value="PDC10_dimerisation_sf"/>
</dbReference>
<evidence type="ECO:0000256" key="3">
    <source>
        <dbReference type="ARBA" id="ARBA00008874"/>
    </source>
</evidence>
<keyword evidence="17" id="KW-0175">Coiled coil</keyword>
<evidence type="ECO:0000256" key="1">
    <source>
        <dbReference type="ARBA" id="ARBA00001946"/>
    </source>
</evidence>
<dbReference type="Proteomes" id="UP000030742">
    <property type="component" value="Unassembled WGS sequence"/>
</dbReference>
<evidence type="ECO:0000256" key="2">
    <source>
        <dbReference type="ARBA" id="ARBA00004496"/>
    </source>
</evidence>
<dbReference type="EMBL" id="KB740848">
    <property type="protein sequence ID" value="ENN78698.1"/>
    <property type="molecule type" value="Genomic_DNA"/>
</dbReference>
<evidence type="ECO:0000256" key="12">
    <source>
        <dbReference type="ARBA" id="ARBA00022840"/>
    </source>
</evidence>
<evidence type="ECO:0000256" key="15">
    <source>
        <dbReference type="ARBA" id="ARBA00048679"/>
    </source>
</evidence>
<comment type="subcellular location">
    <subcellularLocation>
        <location evidence="2">Cytoplasm</location>
    </subcellularLocation>
</comment>
<keyword evidence="11" id="KW-0418">Kinase</keyword>
<dbReference type="OMA" id="HANENKH"/>
<comment type="similarity">
    <text evidence="3">Belongs to the protein kinase superfamily. STE Ser/Thr protein kinase family. STE20 subfamily.</text>
</comment>
<feature type="region of interest" description="Disordered" evidence="18">
    <location>
        <begin position="388"/>
        <end position="444"/>
    </location>
</feature>
<dbReference type="OrthoDB" id="8693905at2759"/>
<comment type="catalytic activity">
    <reaction evidence="14">
        <text>L-threonyl-[protein] + ATP = O-phospho-L-threonyl-[protein] + ADP + H(+)</text>
        <dbReference type="Rhea" id="RHEA:46608"/>
        <dbReference type="Rhea" id="RHEA-COMP:11060"/>
        <dbReference type="Rhea" id="RHEA-COMP:11605"/>
        <dbReference type="ChEBI" id="CHEBI:15378"/>
        <dbReference type="ChEBI" id="CHEBI:30013"/>
        <dbReference type="ChEBI" id="CHEBI:30616"/>
        <dbReference type="ChEBI" id="CHEBI:61977"/>
        <dbReference type="ChEBI" id="CHEBI:456216"/>
        <dbReference type="EC" id="2.7.11.1"/>
    </reaction>
</comment>
<dbReference type="InterPro" id="IPR011009">
    <property type="entry name" value="Kinase-like_dom_sf"/>
</dbReference>
<dbReference type="InterPro" id="IPR017441">
    <property type="entry name" value="Protein_kinase_ATP_BS"/>
</dbReference>
<feature type="non-terminal residue" evidence="20">
    <location>
        <position position="1"/>
    </location>
</feature>
<protein>
    <recommendedName>
        <fullName evidence="4">non-specific serine/threonine protein kinase</fullName>
        <ecNumber evidence="4">2.7.11.1</ecNumber>
    </recommendedName>
</protein>
<evidence type="ECO:0000256" key="10">
    <source>
        <dbReference type="ARBA" id="ARBA00022741"/>
    </source>
</evidence>
<keyword evidence="8" id="KW-0808">Transferase</keyword>
<feature type="region of interest" description="Disordered" evidence="18">
    <location>
        <begin position="342"/>
        <end position="367"/>
    </location>
</feature>
<feature type="compositionally biased region" description="Polar residues" evidence="18">
    <location>
        <begin position="421"/>
        <end position="435"/>
    </location>
</feature>
<dbReference type="FunFam" id="3.30.200.20:FF:000092">
    <property type="entry name" value="Serine/threonine-protein kinase 24"/>
    <property type="match status" value="1"/>
</dbReference>
<evidence type="ECO:0000256" key="13">
    <source>
        <dbReference type="ARBA" id="ARBA00022842"/>
    </source>
</evidence>
<keyword evidence="13" id="KW-0460">Magnesium</keyword>
<dbReference type="GO" id="GO:0005524">
    <property type="term" value="F:ATP binding"/>
    <property type="evidence" value="ECO:0007669"/>
    <property type="project" value="UniProtKB-UniRule"/>
</dbReference>
<dbReference type="EMBL" id="KB631868">
    <property type="protein sequence ID" value="ERL86824.1"/>
    <property type="molecule type" value="Genomic_DNA"/>
</dbReference>
<evidence type="ECO:0000256" key="9">
    <source>
        <dbReference type="ARBA" id="ARBA00022723"/>
    </source>
</evidence>
<dbReference type="FunFam" id="1.10.510.10:FF:000411">
    <property type="entry name" value="Probable Ste20-like kinase Don3"/>
    <property type="match status" value="1"/>
</dbReference>
<sequence length="525" mass="58919">MWGSNHQQKGGAITRHPSTLEPLNRGGGFLGGNKKWNTRPASWAAPVNVNIFPPERNGHTPPKVDPELIFTKQERIGKGSFGEVFKGIDNRTTQVVAIKIIDLEEAEDEIEDIQQEIMVLSQCDSLYVTKYFGSYLKGTKLWIIMEYLGGGSALDLMKAGNFEEMHIAIILREVLKGLDYLHSERKLHRDIKAANVLLSEMGDVKLADFGVAGQLTNTTSKRNTFVGTPFWMAPEVIKQSAYDSKADIWSLGITAIELAKGEPPNSELHPMRVLFLIPKNSPPQLTGSYSKQFKEFVEACLNKDPENRPTAKELLKYPFIRKAKKNSYLIDLIDRYKKWKCTRNEESETESEHSDSDEPKQDSDIESTDWVMTVKGNHLKMHSEEITTSNHNTTYQNGSTSAIARSPPTDANLNHYRPEKTLQSVKSPSGNSGQAKSDLREGRPSTLTGFIYPLMSDLQRRHHYNGRGSAERSHKSSDAIEELKNAFEIAERTSPGISDMFVSELVQKLVPSISDQKLKGVLDRL</sequence>
<dbReference type="AlphaFoldDB" id="N6TL57"/>
<dbReference type="PANTHER" id="PTHR48012:SF10">
    <property type="entry name" value="FI20177P1"/>
    <property type="match status" value="1"/>
</dbReference>
<dbReference type="PROSITE" id="PS50011">
    <property type="entry name" value="PROTEIN_KINASE_DOM"/>
    <property type="match status" value="1"/>
</dbReference>
<keyword evidence="7" id="KW-0597">Phosphoprotein</keyword>
<feature type="compositionally biased region" description="Basic and acidic residues" evidence="18">
    <location>
        <begin position="342"/>
        <end position="363"/>
    </location>
</feature>
<dbReference type="EC" id="2.7.11.1" evidence="4"/>
<evidence type="ECO:0000313" key="20">
    <source>
        <dbReference type="EMBL" id="ENN78698.1"/>
    </source>
</evidence>
<dbReference type="PANTHER" id="PTHR48012">
    <property type="entry name" value="STERILE20-LIKE KINASE, ISOFORM B-RELATED"/>
    <property type="match status" value="1"/>
</dbReference>
<dbReference type="InterPro" id="IPR048288">
    <property type="entry name" value="PDCD10_N"/>
</dbReference>
<dbReference type="GO" id="GO:0005737">
    <property type="term" value="C:cytoplasm"/>
    <property type="evidence" value="ECO:0007669"/>
    <property type="project" value="UniProtKB-SubCell"/>
</dbReference>
<evidence type="ECO:0000256" key="14">
    <source>
        <dbReference type="ARBA" id="ARBA00047899"/>
    </source>
</evidence>
<name>N6TL57_DENPD</name>
<dbReference type="GO" id="GO:0046872">
    <property type="term" value="F:metal ion binding"/>
    <property type="evidence" value="ECO:0007669"/>
    <property type="project" value="UniProtKB-KW"/>
</dbReference>
<dbReference type="SUPFAM" id="SSF56112">
    <property type="entry name" value="Protein kinase-like (PK-like)"/>
    <property type="match status" value="1"/>
</dbReference>
<comment type="cofactor">
    <cofactor evidence="1">
        <name>Mg(2+)</name>
        <dbReference type="ChEBI" id="CHEBI:18420"/>
    </cofactor>
</comment>
<proteinExistence type="inferred from homology"/>
<feature type="compositionally biased region" description="Polar residues" evidence="18">
    <location>
        <begin position="388"/>
        <end position="403"/>
    </location>
</feature>